<comment type="caution">
    <text evidence="2">The sequence shown here is derived from an EMBL/GenBank/DDBJ whole genome shotgun (WGS) entry which is preliminary data.</text>
</comment>
<dbReference type="OrthoDB" id="9814245at2"/>
<evidence type="ECO:0000313" key="3">
    <source>
        <dbReference type="Proteomes" id="UP000295611"/>
    </source>
</evidence>
<dbReference type="Proteomes" id="UP000295611">
    <property type="component" value="Unassembled WGS sequence"/>
</dbReference>
<evidence type="ECO:0000256" key="1">
    <source>
        <dbReference type="SAM" id="MobiDB-lite"/>
    </source>
</evidence>
<dbReference type="EMBL" id="SNZP01000002">
    <property type="protein sequence ID" value="TDR81965.1"/>
    <property type="molecule type" value="Genomic_DNA"/>
</dbReference>
<gene>
    <name evidence="2" type="ORF">DFP86_10275</name>
</gene>
<feature type="compositionally biased region" description="Basic and acidic residues" evidence="1">
    <location>
        <begin position="25"/>
        <end position="101"/>
    </location>
</feature>
<organism evidence="2 3">
    <name type="scientific">Paludibacterium purpuratum</name>
    <dbReference type="NCBI Taxonomy" id="1144873"/>
    <lineage>
        <taxon>Bacteria</taxon>
        <taxon>Pseudomonadati</taxon>
        <taxon>Pseudomonadota</taxon>
        <taxon>Betaproteobacteria</taxon>
        <taxon>Neisseriales</taxon>
        <taxon>Chromobacteriaceae</taxon>
        <taxon>Paludibacterium</taxon>
    </lineage>
</organism>
<dbReference type="AlphaFoldDB" id="A0A4R7BDC6"/>
<dbReference type="InterPro" id="IPR019626">
    <property type="entry name" value="Stress-induced_KGG_rpt"/>
</dbReference>
<keyword evidence="3" id="KW-1185">Reference proteome</keyword>
<dbReference type="PANTHER" id="PTHR36569:SF5">
    <property type="entry name" value="CONIDIATION-SPECIFIC PROTEIN 10 (EUROFUNG)"/>
    <property type="match status" value="1"/>
</dbReference>
<dbReference type="InterPro" id="IPR052590">
    <property type="entry name" value="Stress/Virulence-Domain"/>
</dbReference>
<sequence>MTSKQASHAQEPDSPKGLQGFASMDEERQREIASKGGHAAHEKGTAHKFTPEEAREAGRKGGETVSEDRQHMAEIGRKGGERSHRNDRATEQNKKQDRHETPMVSGKQEGGESETEEEDEEISKTGAQ</sequence>
<dbReference type="Pfam" id="PF10685">
    <property type="entry name" value="KGG"/>
    <property type="match status" value="1"/>
</dbReference>
<accession>A0A4R7BDC6</accession>
<protein>
    <recommendedName>
        <fullName evidence="4">Stress-induced acidophilic repeat protein</fullName>
    </recommendedName>
</protein>
<reference evidence="2 3" key="1">
    <citation type="submission" date="2019-03" db="EMBL/GenBank/DDBJ databases">
        <title>Genomic Encyclopedia of Type Strains, Phase III (KMG-III): the genomes of soil and plant-associated and newly described type strains.</title>
        <authorList>
            <person name="Whitman W."/>
        </authorList>
    </citation>
    <scope>NUCLEOTIDE SEQUENCE [LARGE SCALE GENOMIC DNA]</scope>
    <source>
        <strain evidence="2 3">CECT 8976</strain>
    </source>
</reference>
<evidence type="ECO:0008006" key="4">
    <source>
        <dbReference type="Google" id="ProtNLM"/>
    </source>
</evidence>
<evidence type="ECO:0000313" key="2">
    <source>
        <dbReference type="EMBL" id="TDR81965.1"/>
    </source>
</evidence>
<proteinExistence type="predicted"/>
<feature type="region of interest" description="Disordered" evidence="1">
    <location>
        <begin position="1"/>
        <end position="128"/>
    </location>
</feature>
<name>A0A4R7BDC6_9NEIS</name>
<dbReference type="RefSeq" id="WP_133678407.1">
    <property type="nucleotide sequence ID" value="NZ_SNZP01000002.1"/>
</dbReference>
<dbReference type="PANTHER" id="PTHR36569">
    <property type="match status" value="1"/>
</dbReference>
<feature type="compositionally biased region" description="Acidic residues" evidence="1">
    <location>
        <begin position="111"/>
        <end position="121"/>
    </location>
</feature>